<dbReference type="AlphaFoldDB" id="A0A432X7X2"/>
<sequence length="186" mass="20761">MEYVLILFIVALIAVALLAARVSESFAPYPYQKRTDSFYSATEESFLSLLEQACGDRYRVFTKVRLGDVVAVRTQGLSAAAKRDAQQKVNNRILDYVLCDKTNMRVVGVIELEPVDPSSHQLKRNWFLKNTLAAAGLPFLRFKARPGYRPDELGEFIQAKLRQSDYVRAAGPGRSKNNQGDAALAS</sequence>
<dbReference type="Pfam" id="PF10881">
    <property type="entry name" value="DUF2726"/>
    <property type="match status" value="1"/>
</dbReference>
<dbReference type="PIRSF" id="PIRSF028063">
    <property type="entry name" value="UCP028063"/>
    <property type="match status" value="1"/>
</dbReference>
<keyword evidence="3" id="KW-1185">Reference proteome</keyword>
<proteinExistence type="predicted"/>
<dbReference type="OrthoDB" id="5600508at2"/>
<accession>A0A432X7X2</accession>
<gene>
    <name evidence="2" type="ORF">CWE15_05965</name>
</gene>
<comment type="caution">
    <text evidence="2">The sequence shown here is derived from an EMBL/GenBank/DDBJ whole genome shotgun (WGS) entry which is preliminary data.</text>
</comment>
<evidence type="ECO:0000313" key="2">
    <source>
        <dbReference type="EMBL" id="RUO42945.1"/>
    </source>
</evidence>
<organism evidence="2 3">
    <name type="scientific">Aliidiomarina taiwanensis</name>
    <dbReference type="NCBI Taxonomy" id="946228"/>
    <lineage>
        <taxon>Bacteria</taxon>
        <taxon>Pseudomonadati</taxon>
        <taxon>Pseudomonadota</taxon>
        <taxon>Gammaproteobacteria</taxon>
        <taxon>Alteromonadales</taxon>
        <taxon>Idiomarinaceae</taxon>
        <taxon>Aliidiomarina</taxon>
    </lineage>
</organism>
<reference evidence="2 3" key="1">
    <citation type="journal article" date="2011" name="Front. Microbiol.">
        <title>Genomic signatures of strain selection and enhancement in Bacillus atrophaeus var. globigii, a historical biowarfare simulant.</title>
        <authorList>
            <person name="Gibbons H.S."/>
            <person name="Broomall S.M."/>
            <person name="McNew L.A."/>
            <person name="Daligault H."/>
            <person name="Chapman C."/>
            <person name="Bruce D."/>
            <person name="Karavis M."/>
            <person name="Krepps M."/>
            <person name="McGregor P.A."/>
            <person name="Hong C."/>
            <person name="Park K.H."/>
            <person name="Akmal A."/>
            <person name="Feldman A."/>
            <person name="Lin J.S."/>
            <person name="Chang W.E."/>
            <person name="Higgs B.W."/>
            <person name="Demirev P."/>
            <person name="Lindquist J."/>
            <person name="Liem A."/>
            <person name="Fochler E."/>
            <person name="Read T.D."/>
            <person name="Tapia R."/>
            <person name="Johnson S."/>
            <person name="Bishop-Lilly K.A."/>
            <person name="Detter C."/>
            <person name="Han C."/>
            <person name="Sozhamannan S."/>
            <person name="Rosenzweig C.N."/>
            <person name="Skowronski E.W."/>
        </authorList>
    </citation>
    <scope>NUCLEOTIDE SEQUENCE [LARGE SCALE GENOMIC DNA]</scope>
    <source>
        <strain evidence="2 3">AIT1</strain>
    </source>
</reference>
<dbReference type="Proteomes" id="UP000286976">
    <property type="component" value="Unassembled WGS sequence"/>
</dbReference>
<evidence type="ECO:0000313" key="3">
    <source>
        <dbReference type="Proteomes" id="UP000286976"/>
    </source>
</evidence>
<dbReference type="EMBL" id="PIPQ01000002">
    <property type="protein sequence ID" value="RUO42945.1"/>
    <property type="molecule type" value="Genomic_DNA"/>
</dbReference>
<evidence type="ECO:0000259" key="1">
    <source>
        <dbReference type="Pfam" id="PF10881"/>
    </source>
</evidence>
<dbReference type="InterPro" id="IPR024402">
    <property type="entry name" value="DUF2726"/>
</dbReference>
<protein>
    <recommendedName>
        <fullName evidence="1">DUF2726 domain-containing protein</fullName>
    </recommendedName>
</protein>
<dbReference type="InterPro" id="IPR014538">
    <property type="entry name" value="UCP028063_topo_Znf"/>
</dbReference>
<feature type="domain" description="DUF2726" evidence="1">
    <location>
        <begin position="40"/>
        <end position="157"/>
    </location>
</feature>
<name>A0A432X7X2_9GAMM</name>